<feature type="transmembrane region" description="Helical" evidence="7">
    <location>
        <begin position="29"/>
        <end position="53"/>
    </location>
</feature>
<dbReference type="GO" id="GO:0005886">
    <property type="term" value="C:plasma membrane"/>
    <property type="evidence" value="ECO:0007669"/>
    <property type="project" value="UniProtKB-SubCell"/>
</dbReference>
<comment type="subcellular location">
    <subcellularLocation>
        <location evidence="1">Cell membrane</location>
        <topology evidence="1">Multi-pass membrane protein</topology>
    </subcellularLocation>
</comment>
<evidence type="ECO:0000256" key="6">
    <source>
        <dbReference type="ARBA" id="ARBA00023136"/>
    </source>
</evidence>
<feature type="domain" description="ABC transmembrane type-1" evidence="9">
    <location>
        <begin position="31"/>
        <end position="308"/>
    </location>
</feature>
<feature type="transmembrane region" description="Helical" evidence="7">
    <location>
        <begin position="141"/>
        <end position="161"/>
    </location>
</feature>
<keyword evidence="2 7" id="KW-0812">Transmembrane</keyword>
<dbReference type="CDD" id="cd18586">
    <property type="entry name" value="ABC_6TM_PrtD_like"/>
    <property type="match status" value="1"/>
</dbReference>
<dbReference type="GO" id="GO:0140359">
    <property type="term" value="F:ABC-type transporter activity"/>
    <property type="evidence" value="ECO:0007669"/>
    <property type="project" value="InterPro"/>
</dbReference>
<dbReference type="InterPro" id="IPR036640">
    <property type="entry name" value="ABC1_TM_sf"/>
</dbReference>
<comment type="caution">
    <text evidence="10">The sequence shown here is derived from an EMBL/GenBank/DDBJ whole genome shotgun (WGS) entry which is preliminary data.</text>
</comment>
<dbReference type="Pfam" id="PF00005">
    <property type="entry name" value="ABC_tran"/>
    <property type="match status" value="1"/>
</dbReference>
<dbReference type="Gene3D" id="1.20.1560.10">
    <property type="entry name" value="ABC transporter type 1, transmembrane domain"/>
    <property type="match status" value="1"/>
</dbReference>
<evidence type="ECO:0000313" key="10">
    <source>
        <dbReference type="EMBL" id="PTX41054.1"/>
    </source>
</evidence>
<accession>A0A2T6AB69</accession>
<dbReference type="AlphaFoldDB" id="A0A2T6AB69"/>
<dbReference type="SUPFAM" id="SSF52540">
    <property type="entry name" value="P-loop containing nucleoside triphosphate hydrolases"/>
    <property type="match status" value="1"/>
</dbReference>
<evidence type="ECO:0000256" key="5">
    <source>
        <dbReference type="ARBA" id="ARBA00022989"/>
    </source>
</evidence>
<dbReference type="EMBL" id="QBKN01000033">
    <property type="protein sequence ID" value="PTX41054.1"/>
    <property type="molecule type" value="Genomic_DNA"/>
</dbReference>
<organism evidence="10 11">
    <name type="scientific">Allosediminivita pacifica</name>
    <dbReference type="NCBI Taxonomy" id="1267769"/>
    <lineage>
        <taxon>Bacteria</taxon>
        <taxon>Pseudomonadati</taxon>
        <taxon>Pseudomonadota</taxon>
        <taxon>Alphaproteobacteria</taxon>
        <taxon>Rhodobacterales</taxon>
        <taxon>Paracoccaceae</taxon>
        <taxon>Allosediminivita</taxon>
    </lineage>
</organism>
<dbReference type="SMART" id="SM00382">
    <property type="entry name" value="AAA"/>
    <property type="match status" value="1"/>
</dbReference>
<feature type="transmembrane region" description="Helical" evidence="7">
    <location>
        <begin position="167"/>
        <end position="186"/>
    </location>
</feature>
<keyword evidence="3" id="KW-0547">Nucleotide-binding</keyword>
<reference evidence="10 11" key="1">
    <citation type="submission" date="2018-04" db="EMBL/GenBank/DDBJ databases">
        <title>Genomic Encyclopedia of Archaeal and Bacterial Type Strains, Phase II (KMG-II): from individual species to whole genera.</title>
        <authorList>
            <person name="Goeker M."/>
        </authorList>
    </citation>
    <scope>NUCLEOTIDE SEQUENCE [LARGE SCALE GENOMIC DNA]</scope>
    <source>
        <strain evidence="10 11">DSM 29329</strain>
    </source>
</reference>
<dbReference type="GO" id="GO:0016887">
    <property type="term" value="F:ATP hydrolysis activity"/>
    <property type="evidence" value="ECO:0007669"/>
    <property type="project" value="InterPro"/>
</dbReference>
<dbReference type="InterPro" id="IPR010128">
    <property type="entry name" value="ATPase_T1SS_PrtD-like"/>
</dbReference>
<dbReference type="InterPro" id="IPR003439">
    <property type="entry name" value="ABC_transporter-like_ATP-bd"/>
</dbReference>
<evidence type="ECO:0000256" key="2">
    <source>
        <dbReference type="ARBA" id="ARBA00022692"/>
    </source>
</evidence>
<evidence type="ECO:0000256" key="3">
    <source>
        <dbReference type="ARBA" id="ARBA00022741"/>
    </source>
</evidence>
<sequence length="583" mass="63458">MKPPSSAGPDAFQRGREELRAARRPNRPYFWFVGIFSFFVNLLMLTGPLYMLQVYDRVLGSRSEATLVALSVLVVFLYGMMGILDYVRGRVMGRVAARFQSALDMRVFDAVVRRSTVQPDELSQSGLRDLESVQRLMSSPVLMAIFDIPWTPFFLVGIAIFHPWLGYLAIAGGSFLIVVTIINQLVTRNPTLKSNQAVMAAEKTSEQIRSEAEMVQALGMRRDAFRRWYKARSEALRGQIGTSDLTGGFTTLTRSFRLFLQSAMLGLGAYLVLQGELTAGAMIAGSILMGRALAPIELAIGQWALVQRARKGWSNLEQLLTEMPPEPERTALPKPRAKIDAQQLTVIPPGESQAALRLVSFTLEPGQALGVIGPSGSGKSTLARALTGIWRPAGGKIRLDGASLDQYGPDVLGTHLGYLPQRVTLFDGTIAENIARLAPEPDDAAVVEAAKKADAHEMILKLPHGYDTRVSAAGGRLSGGQVQRIGLARALYGDPVVLVLDEPNSNLDNEGSEAVNRAIRSFKEQGKSVLIMAHRPAAIRECDVLLMLEGGSRTAFGPRDEVLKSVVQNHQQIARSTTAGGVR</sequence>
<keyword evidence="11" id="KW-1185">Reference proteome</keyword>
<dbReference type="InterPro" id="IPR047957">
    <property type="entry name" value="ABC_AprD-like_6TM"/>
</dbReference>
<dbReference type="InterPro" id="IPR039421">
    <property type="entry name" value="Type_1_exporter"/>
</dbReference>
<proteinExistence type="predicted"/>
<dbReference type="SUPFAM" id="SSF90123">
    <property type="entry name" value="ABC transporter transmembrane region"/>
    <property type="match status" value="1"/>
</dbReference>
<dbReference type="Proteomes" id="UP000244069">
    <property type="component" value="Unassembled WGS sequence"/>
</dbReference>
<dbReference type="InterPro" id="IPR003593">
    <property type="entry name" value="AAA+_ATPase"/>
</dbReference>
<name>A0A2T6AB69_9RHOB</name>
<dbReference type="GO" id="GO:0030256">
    <property type="term" value="C:type I protein secretion system complex"/>
    <property type="evidence" value="ECO:0007669"/>
    <property type="project" value="InterPro"/>
</dbReference>
<dbReference type="PANTHER" id="PTHR24221:SF248">
    <property type="entry name" value="ABC TRANSPORTER TRANSMEMBRANE REGION"/>
    <property type="match status" value="1"/>
</dbReference>
<dbReference type="NCBIfam" id="TIGR01842">
    <property type="entry name" value="type_I_sec_PrtD"/>
    <property type="match status" value="1"/>
</dbReference>
<evidence type="ECO:0000256" key="7">
    <source>
        <dbReference type="SAM" id="Phobius"/>
    </source>
</evidence>
<dbReference type="GO" id="GO:0034040">
    <property type="term" value="F:ATPase-coupled lipid transmembrane transporter activity"/>
    <property type="evidence" value="ECO:0007669"/>
    <property type="project" value="TreeGrafter"/>
</dbReference>
<gene>
    <name evidence="10" type="ORF">C8N44_13327</name>
</gene>
<dbReference type="OrthoDB" id="9808328at2"/>
<keyword evidence="5 7" id="KW-1133">Transmembrane helix</keyword>
<feature type="domain" description="ABC transporter" evidence="8">
    <location>
        <begin position="339"/>
        <end position="575"/>
    </location>
</feature>
<dbReference type="Pfam" id="PF00664">
    <property type="entry name" value="ABC_membrane"/>
    <property type="match status" value="1"/>
</dbReference>
<evidence type="ECO:0000256" key="4">
    <source>
        <dbReference type="ARBA" id="ARBA00022840"/>
    </source>
</evidence>
<dbReference type="PROSITE" id="PS50893">
    <property type="entry name" value="ABC_TRANSPORTER_2"/>
    <property type="match status" value="1"/>
</dbReference>
<dbReference type="GO" id="GO:0005524">
    <property type="term" value="F:ATP binding"/>
    <property type="evidence" value="ECO:0007669"/>
    <property type="project" value="UniProtKB-KW"/>
</dbReference>
<dbReference type="PROSITE" id="PS50929">
    <property type="entry name" value="ABC_TM1F"/>
    <property type="match status" value="1"/>
</dbReference>
<dbReference type="InterPro" id="IPR027417">
    <property type="entry name" value="P-loop_NTPase"/>
</dbReference>
<keyword evidence="4 10" id="KW-0067">ATP-binding</keyword>
<dbReference type="Gene3D" id="3.40.50.300">
    <property type="entry name" value="P-loop containing nucleotide triphosphate hydrolases"/>
    <property type="match status" value="1"/>
</dbReference>
<dbReference type="GO" id="GO:0030253">
    <property type="term" value="P:protein secretion by the type I secretion system"/>
    <property type="evidence" value="ECO:0007669"/>
    <property type="project" value="InterPro"/>
</dbReference>
<protein>
    <submittedName>
        <fullName evidence="10">ATP-binding cassette subfamily C protein</fullName>
    </submittedName>
</protein>
<evidence type="ECO:0000259" key="8">
    <source>
        <dbReference type="PROSITE" id="PS50893"/>
    </source>
</evidence>
<dbReference type="PANTHER" id="PTHR24221">
    <property type="entry name" value="ATP-BINDING CASSETTE SUB-FAMILY B"/>
    <property type="match status" value="1"/>
</dbReference>
<evidence type="ECO:0000313" key="11">
    <source>
        <dbReference type="Proteomes" id="UP000244069"/>
    </source>
</evidence>
<evidence type="ECO:0000259" key="9">
    <source>
        <dbReference type="PROSITE" id="PS50929"/>
    </source>
</evidence>
<feature type="transmembrane region" description="Helical" evidence="7">
    <location>
        <begin position="65"/>
        <end position="84"/>
    </location>
</feature>
<dbReference type="RefSeq" id="WP_107978489.1">
    <property type="nucleotide sequence ID" value="NZ_QBKN01000033.1"/>
</dbReference>
<evidence type="ECO:0000256" key="1">
    <source>
        <dbReference type="ARBA" id="ARBA00004651"/>
    </source>
</evidence>
<keyword evidence="6 7" id="KW-0472">Membrane</keyword>
<dbReference type="InterPro" id="IPR011527">
    <property type="entry name" value="ABC1_TM_dom"/>
</dbReference>